<dbReference type="GO" id="GO:0008720">
    <property type="term" value="F:D-lactate dehydrogenase (NAD+) activity"/>
    <property type="evidence" value="ECO:0007669"/>
    <property type="project" value="TreeGrafter"/>
</dbReference>
<feature type="domain" description="FAD-binding PCMH-type" evidence="3">
    <location>
        <begin position="44"/>
        <end position="215"/>
    </location>
</feature>
<dbReference type="PANTHER" id="PTHR11748">
    <property type="entry name" value="D-LACTATE DEHYDROGENASE"/>
    <property type="match status" value="1"/>
</dbReference>
<evidence type="ECO:0000259" key="3">
    <source>
        <dbReference type="PROSITE" id="PS51387"/>
    </source>
</evidence>
<keyword evidence="2" id="KW-0560">Oxidoreductase</keyword>
<dbReference type="Proteomes" id="UP000248214">
    <property type="component" value="Unassembled WGS sequence"/>
</dbReference>
<dbReference type="Pfam" id="PF01565">
    <property type="entry name" value="FAD_binding_4"/>
    <property type="match status" value="1"/>
</dbReference>
<dbReference type="InterPro" id="IPR036318">
    <property type="entry name" value="FAD-bd_PCMH-like_sf"/>
</dbReference>
<dbReference type="Gene3D" id="3.30.465.10">
    <property type="match status" value="1"/>
</dbReference>
<dbReference type="AlphaFoldDB" id="A0A323TQI1"/>
<dbReference type="EMBL" id="PDOD01000001">
    <property type="protein sequence ID" value="PYZ94753.1"/>
    <property type="molecule type" value="Genomic_DNA"/>
</dbReference>
<evidence type="ECO:0000256" key="2">
    <source>
        <dbReference type="ARBA" id="ARBA00023002"/>
    </source>
</evidence>
<dbReference type="PROSITE" id="PS51387">
    <property type="entry name" value="FAD_PCMH"/>
    <property type="match status" value="1"/>
</dbReference>
<gene>
    <name evidence="4" type="ORF">CR194_04260</name>
</gene>
<comment type="caution">
    <text evidence="4">The sequence shown here is derived from an EMBL/GenBank/DDBJ whole genome shotgun (WGS) entry which is preliminary data.</text>
</comment>
<dbReference type="OrthoDB" id="9811261at2"/>
<dbReference type="GO" id="GO:0071949">
    <property type="term" value="F:FAD binding"/>
    <property type="evidence" value="ECO:0007669"/>
    <property type="project" value="InterPro"/>
</dbReference>
<name>A0A323TQI1_9BACI</name>
<reference evidence="4 5" key="1">
    <citation type="submission" date="2017-10" db="EMBL/GenBank/DDBJ databases">
        <title>Bacillus sp. nov., a halophilic bacterium isolated from a Keqin Lake.</title>
        <authorList>
            <person name="Wang H."/>
        </authorList>
    </citation>
    <scope>NUCLEOTIDE SEQUENCE [LARGE SCALE GENOMIC DNA]</scope>
    <source>
        <strain evidence="4 5">KQ-12</strain>
    </source>
</reference>
<keyword evidence="5" id="KW-1185">Reference proteome</keyword>
<evidence type="ECO:0000256" key="1">
    <source>
        <dbReference type="ARBA" id="ARBA00022630"/>
    </source>
</evidence>
<dbReference type="GO" id="GO:1903457">
    <property type="term" value="P:lactate catabolic process"/>
    <property type="evidence" value="ECO:0007669"/>
    <property type="project" value="TreeGrafter"/>
</dbReference>
<protein>
    <submittedName>
        <fullName evidence="4">FAD-linked oxidase</fullName>
    </submittedName>
</protein>
<dbReference type="GO" id="GO:0004458">
    <property type="term" value="F:D-lactate dehydrogenase (cytochrome) activity"/>
    <property type="evidence" value="ECO:0007669"/>
    <property type="project" value="TreeGrafter"/>
</dbReference>
<dbReference type="InterPro" id="IPR006094">
    <property type="entry name" value="Oxid_FAD_bind_N"/>
</dbReference>
<organism evidence="4 5">
    <name type="scientific">Salipaludibacillus keqinensis</name>
    <dbReference type="NCBI Taxonomy" id="2045207"/>
    <lineage>
        <taxon>Bacteria</taxon>
        <taxon>Bacillati</taxon>
        <taxon>Bacillota</taxon>
        <taxon>Bacilli</taxon>
        <taxon>Bacillales</taxon>
        <taxon>Bacillaceae</taxon>
    </lineage>
</organism>
<proteinExistence type="predicted"/>
<dbReference type="RefSeq" id="WP_110608387.1">
    <property type="nucleotide sequence ID" value="NZ_PDOD01000001.1"/>
</dbReference>
<dbReference type="InterPro" id="IPR016169">
    <property type="entry name" value="FAD-bd_PCMH_sub2"/>
</dbReference>
<evidence type="ECO:0000313" key="4">
    <source>
        <dbReference type="EMBL" id="PYZ94753.1"/>
    </source>
</evidence>
<dbReference type="PANTHER" id="PTHR11748:SF119">
    <property type="entry name" value="D-2-HYDROXYGLUTARATE DEHYDROGENASE"/>
    <property type="match status" value="1"/>
</dbReference>
<evidence type="ECO:0000313" key="5">
    <source>
        <dbReference type="Proteomes" id="UP000248214"/>
    </source>
</evidence>
<dbReference type="InterPro" id="IPR016166">
    <property type="entry name" value="FAD-bd_PCMH"/>
</dbReference>
<sequence length="443" mass="50085">MLVEWKKDMEELVGEKVFLVDEKTRDKLSKDYFWYSPVLDAELKNKVADGVCKPSTEEEVAQILSFAYERRIPITTRGAGTGNYGQAVPLEGGILLDLSQLNTIIEVGEGYADVQCGVKLGRLEKELREKGQELCIYPSTYVKATAGGFFSGGSGGIGSITWGSVWDGNIIEAVIYTLEAKPRRLVVSGEELDAYIHNYGTSGIMTQLKMRTAPKTEWEQVIVQFADMENMLLFTEKLSKDPTIKKRLVSGAEPPISSYFTPLLNYYEEGSSVALLEVEEENLEEIKGLADEFQGSIVHVIDAEAYHKQMGLSDFTWNHTTLWALKYDPELTYLQCGFSNSHYLDQIQNIKNKFPREVFIHVEWMLANGEIRLGSLPIIQYKSKERLYEIIDYLESIGVSVNDPHTFLLPRDKNGYFEKILEKKKINDPLDLLNPGKLSMALK</sequence>
<dbReference type="SUPFAM" id="SSF56176">
    <property type="entry name" value="FAD-binding/transporter-associated domain-like"/>
    <property type="match status" value="1"/>
</dbReference>
<accession>A0A323TQI1</accession>
<keyword evidence="1" id="KW-0285">Flavoprotein</keyword>